<accession>A0ABV3F893</accession>
<evidence type="ECO:0000256" key="1">
    <source>
        <dbReference type="SAM" id="MobiDB-lite"/>
    </source>
</evidence>
<name>A0ABV3F893_9NOCA</name>
<feature type="region of interest" description="Disordered" evidence="1">
    <location>
        <begin position="377"/>
        <end position="400"/>
    </location>
</feature>
<dbReference type="RefSeq" id="WP_357978597.1">
    <property type="nucleotide sequence ID" value="NZ_JBFAIH010000007.1"/>
</dbReference>
<protein>
    <recommendedName>
        <fullName evidence="4">PPE family protein</fullName>
    </recommendedName>
</protein>
<feature type="region of interest" description="Disordered" evidence="1">
    <location>
        <begin position="298"/>
        <end position="363"/>
    </location>
</feature>
<organism evidence="2 3">
    <name type="scientific">Nocardia fusca</name>
    <dbReference type="NCBI Taxonomy" id="941183"/>
    <lineage>
        <taxon>Bacteria</taxon>
        <taxon>Bacillati</taxon>
        <taxon>Actinomycetota</taxon>
        <taxon>Actinomycetes</taxon>
        <taxon>Mycobacteriales</taxon>
        <taxon>Nocardiaceae</taxon>
        <taxon>Nocardia</taxon>
    </lineage>
</organism>
<evidence type="ECO:0000313" key="2">
    <source>
        <dbReference type="EMBL" id="MEV0363862.1"/>
    </source>
</evidence>
<evidence type="ECO:0000313" key="3">
    <source>
        <dbReference type="Proteomes" id="UP001551658"/>
    </source>
</evidence>
<evidence type="ECO:0008006" key="4">
    <source>
        <dbReference type="Google" id="ProtNLM"/>
    </source>
</evidence>
<dbReference type="Proteomes" id="UP001551658">
    <property type="component" value="Unassembled WGS sequence"/>
</dbReference>
<comment type="caution">
    <text evidence="2">The sequence shown here is derived from an EMBL/GenBank/DDBJ whole genome shotgun (WGS) entry which is preliminary data.</text>
</comment>
<feature type="compositionally biased region" description="Gly residues" evidence="1">
    <location>
        <begin position="330"/>
        <end position="341"/>
    </location>
</feature>
<dbReference type="EMBL" id="JBFAIH010000007">
    <property type="protein sequence ID" value="MEV0363862.1"/>
    <property type="molecule type" value="Genomic_DNA"/>
</dbReference>
<keyword evidence="3" id="KW-1185">Reference proteome</keyword>
<sequence>MSAPGAGAAPPPGAEALDPTVLDLLRGSALAPMLDRPVNDILHSMGLPHLPELPAFGQLPDMPPLPTIDLSALMRPLTDLASAFGTGRFGAPAPAAPADGAAASRDAVAPLPPVDPTQALSQISTVMQTLLQVAPSVLQTVMSLWQGMGATEAAEKAGAAQADAAALEAQSTGEKAHLAKGATSVAIGGAEMAAVIAAFSAKLALAPLYATSAGGAAYLVASAVEAGVEGLAITAKTKTELGIEAVGMTQTGEKVPITNAPTGVNPADQMNQLMQLVGMVTPLIGTVGQVARSLGQPAAANPALSAPKPIDAPGATDGPGHHEPDEARTGGFGGGGLGGAATGAAAAPLSPFPGTRTAAPGPLGAVGAPGGLGGVSSGSATGAASAAHNGTANSTAAGSGPGVMPMGAGMGAAAGMARDGESVTDGSARGMVSAEHGDEVVGTLEGIAVPVVGAAETASEPPPDKELTL</sequence>
<gene>
    <name evidence="2" type="ORF">AB0H72_14275</name>
</gene>
<reference evidence="2 3" key="1">
    <citation type="submission" date="2024-06" db="EMBL/GenBank/DDBJ databases">
        <title>The Natural Products Discovery Center: Release of the First 8490 Sequenced Strains for Exploring Actinobacteria Biosynthetic Diversity.</title>
        <authorList>
            <person name="Kalkreuter E."/>
            <person name="Kautsar S.A."/>
            <person name="Yang D."/>
            <person name="Bader C.D."/>
            <person name="Teijaro C.N."/>
            <person name="Fluegel L."/>
            <person name="Davis C.M."/>
            <person name="Simpson J.R."/>
            <person name="Lauterbach L."/>
            <person name="Steele A.D."/>
            <person name="Gui C."/>
            <person name="Meng S."/>
            <person name="Li G."/>
            <person name="Viehrig K."/>
            <person name="Ye F."/>
            <person name="Su P."/>
            <person name="Kiefer A.F."/>
            <person name="Nichols A."/>
            <person name="Cepeda A.J."/>
            <person name="Yan W."/>
            <person name="Fan B."/>
            <person name="Jiang Y."/>
            <person name="Adhikari A."/>
            <person name="Zheng C.-J."/>
            <person name="Schuster L."/>
            <person name="Cowan T.M."/>
            <person name="Smanski M.J."/>
            <person name="Chevrette M.G."/>
            <person name="De Carvalho L.P.S."/>
            <person name="Shen B."/>
        </authorList>
    </citation>
    <scope>NUCLEOTIDE SEQUENCE [LARGE SCALE GENOMIC DNA]</scope>
    <source>
        <strain evidence="2 3">NPDC050671</strain>
    </source>
</reference>
<feature type="compositionally biased region" description="Basic and acidic residues" evidence="1">
    <location>
        <begin position="319"/>
        <end position="328"/>
    </location>
</feature>
<proteinExistence type="predicted"/>